<dbReference type="InterPro" id="IPR004242">
    <property type="entry name" value="Transposase_21"/>
</dbReference>
<reference evidence="6" key="2">
    <citation type="journal article" date="2008" name="Nucleic Acids Res.">
        <title>The rice annotation project database (RAP-DB): 2008 update.</title>
        <authorList>
            <consortium name="The rice annotation project (RAP)"/>
        </authorList>
    </citation>
    <scope>GENOME REANNOTATION</scope>
    <source>
        <strain evidence="6">cv. Nipponbare</strain>
    </source>
</reference>
<dbReference type="EMBL" id="AP008208">
    <property type="protein sequence ID" value="BAH91772.1"/>
    <property type="molecule type" value="Genomic_DNA"/>
</dbReference>
<organism evidence="5 6">
    <name type="scientific">Oryza sativa subsp. japonica</name>
    <name type="common">Rice</name>
    <dbReference type="NCBI Taxonomy" id="39947"/>
    <lineage>
        <taxon>Eukaryota</taxon>
        <taxon>Viridiplantae</taxon>
        <taxon>Streptophyta</taxon>
        <taxon>Embryophyta</taxon>
        <taxon>Tracheophyta</taxon>
        <taxon>Spermatophyta</taxon>
        <taxon>Magnoliopsida</taxon>
        <taxon>Liliopsida</taxon>
        <taxon>Poales</taxon>
        <taxon>Poaceae</taxon>
        <taxon>BOP clade</taxon>
        <taxon>Oryzoideae</taxon>
        <taxon>Oryzeae</taxon>
        <taxon>Oryzinae</taxon>
        <taxon>Oryza</taxon>
        <taxon>Oryza sativa</taxon>
    </lineage>
</organism>
<dbReference type="Pfam" id="PF13952">
    <property type="entry name" value="DUF4216"/>
    <property type="match status" value="1"/>
</dbReference>
<dbReference type="Pfam" id="PF02992">
    <property type="entry name" value="Transposase_21"/>
    <property type="match status" value="1"/>
</dbReference>
<evidence type="ECO:0000256" key="1">
    <source>
        <dbReference type="SAM" id="MobiDB-lite"/>
    </source>
</evidence>
<dbReference type="PANTHER" id="PTHR48258:SF14">
    <property type="entry name" value="OS02G0583300 PROTEIN"/>
    <property type="match status" value="1"/>
</dbReference>
<dbReference type="Pfam" id="PF13963">
    <property type="entry name" value="Transpos_assoc"/>
    <property type="match status" value="1"/>
</dbReference>
<feature type="domain" description="DUF4218" evidence="3">
    <location>
        <begin position="442"/>
        <end position="488"/>
    </location>
</feature>
<dbReference type="InterPro" id="IPR025452">
    <property type="entry name" value="DUF4218"/>
</dbReference>
<feature type="domain" description="Transposase-associated" evidence="4">
    <location>
        <begin position="3"/>
        <end position="75"/>
    </location>
</feature>
<dbReference type="HOGENOM" id="CLU_054663_0_0_1"/>
<feature type="region of interest" description="Disordered" evidence="1">
    <location>
        <begin position="402"/>
        <end position="421"/>
    </location>
</feature>
<dbReference type="Proteomes" id="UP000000763">
    <property type="component" value="Chromosome 2"/>
</dbReference>
<feature type="domain" description="DUF4216" evidence="2">
    <location>
        <begin position="646"/>
        <end position="719"/>
    </location>
</feature>
<dbReference type="KEGG" id="dosa:Os02g0583300"/>
<evidence type="ECO:0000259" key="4">
    <source>
        <dbReference type="Pfam" id="PF13963"/>
    </source>
</evidence>
<evidence type="ECO:0000313" key="5">
    <source>
        <dbReference type="EMBL" id="BAH91772.1"/>
    </source>
</evidence>
<gene>
    <name evidence="5" type="ordered locus">Os02g0583300</name>
</gene>
<proteinExistence type="predicted"/>
<reference evidence="5 6" key="1">
    <citation type="journal article" date="2005" name="Nature">
        <title>The map-based sequence of the rice genome.</title>
        <authorList>
            <consortium name="International rice genome sequencing project (IRGSP)"/>
            <person name="Matsumoto T."/>
            <person name="Wu J."/>
            <person name="Kanamori H."/>
            <person name="Katayose Y."/>
            <person name="Fujisawa M."/>
            <person name="Namiki N."/>
            <person name="Mizuno H."/>
            <person name="Yamamoto K."/>
            <person name="Antonio B.A."/>
            <person name="Baba T."/>
            <person name="Sakata K."/>
            <person name="Nagamura Y."/>
            <person name="Aoki H."/>
            <person name="Arikawa K."/>
            <person name="Arita K."/>
            <person name="Bito T."/>
            <person name="Chiden Y."/>
            <person name="Fujitsuka N."/>
            <person name="Fukunaka R."/>
            <person name="Hamada M."/>
            <person name="Harada C."/>
            <person name="Hayashi A."/>
            <person name="Hijishita S."/>
            <person name="Honda M."/>
            <person name="Hosokawa S."/>
            <person name="Ichikawa Y."/>
            <person name="Idonuma A."/>
            <person name="Iijima M."/>
            <person name="Ikeda M."/>
            <person name="Ikeno M."/>
            <person name="Ito K."/>
            <person name="Ito S."/>
            <person name="Ito T."/>
            <person name="Ito Y."/>
            <person name="Ito Y."/>
            <person name="Iwabuchi A."/>
            <person name="Kamiya K."/>
            <person name="Karasawa W."/>
            <person name="Kurita K."/>
            <person name="Katagiri S."/>
            <person name="Kikuta A."/>
            <person name="Kobayashi H."/>
            <person name="Kobayashi N."/>
            <person name="Machita K."/>
            <person name="Maehara T."/>
            <person name="Masukawa M."/>
            <person name="Mizubayashi T."/>
            <person name="Mukai Y."/>
            <person name="Nagasaki H."/>
            <person name="Nagata Y."/>
            <person name="Naito S."/>
            <person name="Nakashima M."/>
            <person name="Nakama Y."/>
            <person name="Nakamichi Y."/>
            <person name="Nakamura M."/>
            <person name="Meguro A."/>
            <person name="Negishi M."/>
            <person name="Ohta I."/>
            <person name="Ohta T."/>
            <person name="Okamoto M."/>
            <person name="Ono N."/>
            <person name="Saji S."/>
            <person name="Sakaguchi M."/>
            <person name="Sakai K."/>
            <person name="Shibata M."/>
            <person name="Shimokawa T."/>
            <person name="Song J."/>
            <person name="Takazaki Y."/>
            <person name="Terasawa K."/>
            <person name="Tsugane M."/>
            <person name="Tsuji K."/>
            <person name="Ueda S."/>
            <person name="Waki K."/>
            <person name="Yamagata H."/>
            <person name="Yamamoto M."/>
            <person name="Yamamoto S."/>
            <person name="Yamane H."/>
            <person name="Yoshiki S."/>
            <person name="Yoshihara R."/>
            <person name="Yukawa K."/>
            <person name="Zhong H."/>
            <person name="Yano M."/>
            <person name="Yuan Q."/>
            <person name="Ouyang S."/>
            <person name="Liu J."/>
            <person name="Jones K.M."/>
            <person name="Gansberger K."/>
            <person name="Moffat K."/>
            <person name="Hill J."/>
            <person name="Bera J."/>
            <person name="Fadrosh D."/>
            <person name="Jin S."/>
            <person name="Johri S."/>
            <person name="Kim M."/>
            <person name="Overton L."/>
            <person name="Reardon M."/>
            <person name="Tsitrin T."/>
            <person name="Vuong H."/>
            <person name="Weaver B."/>
            <person name="Ciecko A."/>
            <person name="Tallon L."/>
            <person name="Jackson J."/>
            <person name="Pai G."/>
            <person name="Aken S.V."/>
            <person name="Utterback T."/>
            <person name="Reidmuller S."/>
            <person name="Feldblyum T."/>
            <person name="Hsiao J."/>
            <person name="Zismann V."/>
            <person name="Iobst S."/>
            <person name="de Vazeille A.R."/>
            <person name="Buell C.R."/>
            <person name="Ying K."/>
            <person name="Li Y."/>
            <person name="Lu T."/>
            <person name="Huang Y."/>
            <person name="Zhao Q."/>
            <person name="Feng Q."/>
            <person name="Zhang L."/>
            <person name="Zhu J."/>
            <person name="Weng Q."/>
            <person name="Mu J."/>
            <person name="Lu Y."/>
            <person name="Fan D."/>
            <person name="Liu Y."/>
            <person name="Guan J."/>
            <person name="Zhang Y."/>
            <person name="Yu S."/>
            <person name="Liu X."/>
            <person name="Zhang Y."/>
            <person name="Hong G."/>
            <person name="Han B."/>
            <person name="Choisne N."/>
            <person name="Demange N."/>
            <person name="Orjeda G."/>
            <person name="Samain S."/>
            <person name="Cattolico L."/>
            <person name="Pelletier E."/>
            <person name="Couloux A."/>
            <person name="Segurens B."/>
            <person name="Wincker P."/>
            <person name="D'Hont A."/>
            <person name="Scarpelli C."/>
            <person name="Weissenbach J."/>
            <person name="Salanoubat M."/>
            <person name="Quetier F."/>
            <person name="Yu Y."/>
            <person name="Kim H.R."/>
            <person name="Rambo T."/>
            <person name="Currie J."/>
            <person name="Collura K."/>
            <person name="Luo M."/>
            <person name="Yang T."/>
            <person name="Ammiraju J.S.S."/>
            <person name="Engler F."/>
            <person name="Soderlund C."/>
            <person name="Wing R.A."/>
            <person name="Palmer L.E."/>
            <person name="de la Bastide M."/>
            <person name="Spiegel L."/>
            <person name="Nascimento L."/>
            <person name="Zutavern T."/>
            <person name="O'Shaughnessy A."/>
            <person name="Dike S."/>
            <person name="Dedhia N."/>
            <person name="Preston R."/>
            <person name="Balija V."/>
            <person name="McCombie W.R."/>
            <person name="Chow T."/>
            <person name="Chen H."/>
            <person name="Chung M."/>
            <person name="Chen C."/>
            <person name="Shaw J."/>
            <person name="Wu H."/>
            <person name="Hsiao K."/>
            <person name="Chao Y."/>
            <person name="Chu M."/>
            <person name="Cheng C."/>
            <person name="Hour A."/>
            <person name="Lee P."/>
            <person name="Lin S."/>
            <person name="Lin Y."/>
            <person name="Liou J."/>
            <person name="Liu S."/>
            <person name="Hsing Y."/>
            <person name="Raghuvanshi S."/>
            <person name="Mohanty A."/>
            <person name="Bharti A.K."/>
            <person name="Gaur A."/>
            <person name="Gupta V."/>
            <person name="Kumar D."/>
            <person name="Ravi V."/>
            <person name="Vij S."/>
            <person name="Kapur A."/>
            <person name="Khurana P."/>
            <person name="Khurana P."/>
            <person name="Khurana J.P."/>
            <person name="Tyagi A.K."/>
            <person name="Gaikwad K."/>
            <person name="Singh A."/>
            <person name="Dalal V."/>
            <person name="Srivastava S."/>
            <person name="Dixit A."/>
            <person name="Pal A.K."/>
            <person name="Ghazi I.A."/>
            <person name="Yadav M."/>
            <person name="Pandit A."/>
            <person name="Bhargava A."/>
            <person name="Sureshbabu K."/>
            <person name="Batra K."/>
            <person name="Sharma T.R."/>
            <person name="Mohapatra T."/>
            <person name="Singh N.K."/>
            <person name="Messing J."/>
            <person name="Nelson A.B."/>
            <person name="Fuks G."/>
            <person name="Kavchok S."/>
            <person name="Keizer G."/>
            <person name="Linton E."/>
            <person name="Llaca V."/>
            <person name="Song R."/>
            <person name="Tanyolac B."/>
            <person name="Young S."/>
            <person name="Ho-Il K."/>
            <person name="Hahn J.H."/>
            <person name="Sangsakoo G."/>
            <person name="Vanavichit A."/>
            <person name="de Mattos Luiz.A.T."/>
            <person name="Zimmer P.D."/>
            <person name="Malone G."/>
            <person name="Dellagostin O."/>
            <person name="de Oliveira A.C."/>
            <person name="Bevan M."/>
            <person name="Bancroft I."/>
            <person name="Minx P."/>
            <person name="Cordum H."/>
            <person name="Wilson R."/>
            <person name="Cheng Z."/>
            <person name="Jin W."/>
            <person name="Jiang J."/>
            <person name="Leong S.A."/>
            <person name="Iwama H."/>
            <person name="Gojobori T."/>
            <person name="Itoh T."/>
            <person name="Niimura Y."/>
            <person name="Fujii Y."/>
            <person name="Habara T."/>
            <person name="Sakai H."/>
            <person name="Sato Y."/>
            <person name="Wilson G."/>
            <person name="Kumar K."/>
            <person name="McCouch S."/>
            <person name="Juretic N."/>
            <person name="Hoen D."/>
            <person name="Wright S."/>
            <person name="Bruskiewich R."/>
            <person name="Bureau T."/>
            <person name="Miyao A."/>
            <person name="Hirochika H."/>
            <person name="Nishikawa T."/>
            <person name="Kadowaki K."/>
            <person name="Sugiura M."/>
            <person name="Burr B."/>
            <person name="Sasaki T."/>
        </authorList>
    </citation>
    <scope>NUCLEOTIDE SEQUENCE [LARGE SCALE GENOMIC DNA]</scope>
    <source>
        <strain evidence="6">cv. Nipponbare</strain>
    </source>
</reference>
<dbReference type="InterPro" id="IPR029480">
    <property type="entry name" value="Transpos_assoc"/>
</dbReference>
<evidence type="ECO:0000259" key="3">
    <source>
        <dbReference type="Pfam" id="PF13960"/>
    </source>
</evidence>
<protein>
    <submittedName>
        <fullName evidence="5">Os02g0583300 protein</fullName>
    </submittedName>
</protein>
<sequence>MDRSWVHSRLFSPEYIDGVKEFMSFIQGKFNENVEILCPCSRCLNQKYQRQAVVKKHILMNGMETTYTRWIHHGESLDVNVIDDPIDMNENNDGSTTMVTEDDNYGDRLEGILGDLQTAAAQARPDVENQVGAEEPRDKESFLNIVMREAKRQLYPGCTKFSRFSFVVRLLHMKSLYRISNSAFSAHMKLLADAFPECNTLPKSYDEAKGILKEMGLGYESIHVCYNNCVLFRKEYEKHDNCSVCGLSRWKDAERKKIPQKVLRHFPLAPRLKRMFSTKEASEAAQWHKLKRQPLWAGVDTYDAITGKSFKLRAAVLWCIHDYPALSTLSGRTTRGYFACLHCDKHPLSYALRSKIGYFGHFRFLPKEHPLRRNNEFTGLHESNDPPGKFCTEELLAELERVKDVRPGKPQGTGKRKRSNSEGGHVEIWSRMVSLWKLPYWKKLKRYVRNRSRPEGSIAEAYIADECLTFCSKYMDDVETRFNREPRNKGFSNEEAYGVDVFGHGVNFTSAPEYVYDENGIDQMVWFVLNNCAQVEYYVNLFIEELETQGVPNIERMLRQGFQTWFRNHILKKYSTNPEEVDVDIFSLACGPDLRVRKYSSCIVNGVRFNTVNRDKNKKTLNSGVMSQATHNGQLIDFFGNIKEIIQLDYNLEERSVVLFECDWFKLDGKRTALKDDGFFKSINVGSLWYKNDCFILATHATKVFYLPDTKLGENWQVVQTFDHRHLYNVSQTEVSATAYQEDECYDEEDPRRPVSSIIYDTPLNRDDERGPVFEAAEIARLMKESSKEVNVIGDEDEDEEDDTLMEYFNEEDDSVMEVDSDDE</sequence>
<dbReference type="Pfam" id="PF13960">
    <property type="entry name" value="DUF4218"/>
    <property type="match status" value="1"/>
</dbReference>
<evidence type="ECO:0000259" key="2">
    <source>
        <dbReference type="Pfam" id="PF13952"/>
    </source>
</evidence>
<dbReference type="AlphaFoldDB" id="C7IY79"/>
<evidence type="ECO:0000313" key="6">
    <source>
        <dbReference type="Proteomes" id="UP000000763"/>
    </source>
</evidence>
<dbReference type="InterPro" id="IPR025312">
    <property type="entry name" value="DUF4216"/>
</dbReference>
<name>C7IY79_ORYSJ</name>
<dbReference type="PANTHER" id="PTHR48258">
    <property type="entry name" value="DUF4218 DOMAIN-CONTAINING PROTEIN-RELATED"/>
    <property type="match status" value="1"/>
</dbReference>
<accession>C7IY79</accession>